<evidence type="ECO:0000313" key="3">
    <source>
        <dbReference type="Proteomes" id="UP001370490"/>
    </source>
</evidence>
<reference evidence="2 3" key="1">
    <citation type="submission" date="2023-12" db="EMBL/GenBank/DDBJ databases">
        <title>A high-quality genome assembly for Dillenia turbinata (Dilleniales).</title>
        <authorList>
            <person name="Chanderbali A."/>
        </authorList>
    </citation>
    <scope>NUCLEOTIDE SEQUENCE [LARGE SCALE GENOMIC DNA]</scope>
    <source>
        <strain evidence="2">LSX21</strain>
        <tissue evidence="2">Leaf</tissue>
    </source>
</reference>
<proteinExistence type="predicted"/>
<dbReference type="AlphaFoldDB" id="A0AAN8USW0"/>
<dbReference type="PANTHER" id="PTHR10438:SF405">
    <property type="entry name" value="THIOREDOXIN DOMAIN-CONTAINING PROTEIN"/>
    <property type="match status" value="1"/>
</dbReference>
<accession>A0AAN8USW0</accession>
<feature type="domain" description="Thioredoxin" evidence="1">
    <location>
        <begin position="12"/>
        <end position="79"/>
    </location>
</feature>
<keyword evidence="3" id="KW-1185">Reference proteome</keyword>
<organism evidence="2 3">
    <name type="scientific">Dillenia turbinata</name>
    <dbReference type="NCBI Taxonomy" id="194707"/>
    <lineage>
        <taxon>Eukaryota</taxon>
        <taxon>Viridiplantae</taxon>
        <taxon>Streptophyta</taxon>
        <taxon>Embryophyta</taxon>
        <taxon>Tracheophyta</taxon>
        <taxon>Spermatophyta</taxon>
        <taxon>Magnoliopsida</taxon>
        <taxon>eudicotyledons</taxon>
        <taxon>Gunneridae</taxon>
        <taxon>Pentapetalae</taxon>
        <taxon>Dilleniales</taxon>
        <taxon>Dilleniaceae</taxon>
        <taxon>Dillenia</taxon>
    </lineage>
</organism>
<dbReference type="InterPro" id="IPR036249">
    <property type="entry name" value="Thioredoxin-like_sf"/>
</dbReference>
<dbReference type="Gene3D" id="3.40.30.10">
    <property type="entry name" value="Glutaredoxin"/>
    <property type="match status" value="1"/>
</dbReference>
<dbReference type="CDD" id="cd02947">
    <property type="entry name" value="TRX_family"/>
    <property type="match status" value="1"/>
</dbReference>
<evidence type="ECO:0000313" key="2">
    <source>
        <dbReference type="EMBL" id="KAK6916991.1"/>
    </source>
</evidence>
<sequence length="138" mass="15286">MPSDPSNIFLIKSEDQFNSTITKVQGESLPAIFYFTAVWCGPCKFISPSIIELSKKYPHVTTYKIDIDQTGKSGHDLLVTVSHAILATNCTVSSQCMITEDCSDNDPTLHFYKNGRKAAEVVGADVDRLKSTMESLYK</sequence>
<evidence type="ECO:0000259" key="1">
    <source>
        <dbReference type="Pfam" id="PF00085"/>
    </source>
</evidence>
<gene>
    <name evidence="2" type="ORF">RJ641_017742</name>
</gene>
<dbReference type="EMBL" id="JBAMMX010000023">
    <property type="protein sequence ID" value="KAK6916991.1"/>
    <property type="molecule type" value="Genomic_DNA"/>
</dbReference>
<comment type="caution">
    <text evidence="2">The sequence shown here is derived from an EMBL/GenBank/DDBJ whole genome shotgun (WGS) entry which is preliminary data.</text>
</comment>
<dbReference type="InterPro" id="IPR050620">
    <property type="entry name" value="Thioredoxin_H-type-like"/>
</dbReference>
<protein>
    <submittedName>
        <fullName evidence="2">Thioredoxin domain</fullName>
    </submittedName>
</protein>
<dbReference type="Proteomes" id="UP001370490">
    <property type="component" value="Unassembled WGS sequence"/>
</dbReference>
<dbReference type="PANTHER" id="PTHR10438">
    <property type="entry name" value="THIOREDOXIN"/>
    <property type="match status" value="1"/>
</dbReference>
<dbReference type="InterPro" id="IPR013766">
    <property type="entry name" value="Thioredoxin_domain"/>
</dbReference>
<name>A0AAN8USW0_9MAGN</name>
<dbReference type="SUPFAM" id="SSF52833">
    <property type="entry name" value="Thioredoxin-like"/>
    <property type="match status" value="1"/>
</dbReference>
<dbReference type="Pfam" id="PF00085">
    <property type="entry name" value="Thioredoxin"/>
    <property type="match status" value="1"/>
</dbReference>